<dbReference type="SMART" id="SM00062">
    <property type="entry name" value="PBPb"/>
    <property type="match status" value="1"/>
</dbReference>
<evidence type="ECO:0000313" key="4">
    <source>
        <dbReference type="EMBL" id="KRL90684.1"/>
    </source>
</evidence>
<dbReference type="PATRIC" id="fig|1423760.3.peg.1358"/>
<sequence>MHWNKKRFFTALAATAAVVGFSLAGTLGWQHLKAAQAATNDKKTLVVATPGDMYASSFHDKKGHLTGYEVEIARQVAKGLGMKVEFKELNVAGELTAVASGKADLAAGNFNLSSVYAKRYLFSTPYKYSFGGLLVRAKDQSSIHSWSDLKGKKSAGEAGTSNQRFAQFMGAKLVNYDSANGLMNDVANGKTDFIPNDYYGLSTGMKRSKIQGLTMAKGLYYRTNLMGKGIGFLINKHEPGLQKKINKELAKLQKDGTLSKIMIKYYGHDLTKKPADKDVKYFKVPASVKGE</sequence>
<reference evidence="4 5" key="1">
    <citation type="journal article" date="2015" name="Genome Announc.">
        <title>Expanding the biotechnology potential of lactobacilli through comparative genomics of 213 strains and associated genera.</title>
        <authorList>
            <person name="Sun Z."/>
            <person name="Harris H.M."/>
            <person name="McCann A."/>
            <person name="Guo C."/>
            <person name="Argimon S."/>
            <person name="Zhang W."/>
            <person name="Yang X."/>
            <person name="Jeffery I.B."/>
            <person name="Cooney J.C."/>
            <person name="Kagawa T.F."/>
            <person name="Liu W."/>
            <person name="Song Y."/>
            <person name="Salvetti E."/>
            <person name="Wrobel A."/>
            <person name="Rasinkangas P."/>
            <person name="Parkhill J."/>
            <person name="Rea M.C."/>
            <person name="O'Sullivan O."/>
            <person name="Ritari J."/>
            <person name="Douillard F.P."/>
            <person name="Paul Ross R."/>
            <person name="Yang R."/>
            <person name="Briner A.E."/>
            <person name="Felis G.E."/>
            <person name="de Vos W.M."/>
            <person name="Barrangou R."/>
            <person name="Klaenhammer T.R."/>
            <person name="Caufield P.W."/>
            <person name="Cui Y."/>
            <person name="Zhang H."/>
            <person name="O'Toole P.W."/>
        </authorList>
    </citation>
    <scope>NUCLEOTIDE SEQUENCE [LARGE SCALE GENOMIC DNA]</scope>
    <source>
        <strain evidence="4 5">DSM 15946</strain>
    </source>
</reference>
<gene>
    <name evidence="4" type="ORF">FC43_GL001288</name>
</gene>
<feature type="chain" id="PRO_5038948174" evidence="2">
    <location>
        <begin position="25"/>
        <end position="291"/>
    </location>
</feature>
<comment type="caution">
    <text evidence="4">The sequence shown here is derived from an EMBL/GenBank/DDBJ whole genome shotgun (WGS) entry which is preliminary data.</text>
</comment>
<protein>
    <submittedName>
        <fullName evidence="4">Amino acid ABC superfamily ATP binding cassette transporter, binding protein</fullName>
    </submittedName>
</protein>
<accession>A0A0R1UBC7</accession>
<evidence type="ECO:0000256" key="1">
    <source>
        <dbReference type="ARBA" id="ARBA00022729"/>
    </source>
</evidence>
<evidence type="ECO:0000259" key="3">
    <source>
        <dbReference type="SMART" id="SM00062"/>
    </source>
</evidence>
<proteinExistence type="predicted"/>
<feature type="signal peptide" evidence="2">
    <location>
        <begin position="1"/>
        <end position="24"/>
    </location>
</feature>
<dbReference type="PANTHER" id="PTHR35936:SF34">
    <property type="entry name" value="ABC TRANSPORTER EXTRACELLULAR-BINDING PROTEIN YCKB-RELATED"/>
    <property type="match status" value="1"/>
</dbReference>
<dbReference type="PANTHER" id="PTHR35936">
    <property type="entry name" value="MEMBRANE-BOUND LYTIC MUREIN TRANSGLYCOSYLASE F"/>
    <property type="match status" value="1"/>
</dbReference>
<feature type="domain" description="Solute-binding protein family 3/N-terminal" evidence="3">
    <location>
        <begin position="44"/>
        <end position="269"/>
    </location>
</feature>
<organism evidence="4 5">
    <name type="scientific">Limosilactobacillus ingluviei DSM 15946</name>
    <dbReference type="NCBI Taxonomy" id="1423760"/>
    <lineage>
        <taxon>Bacteria</taxon>
        <taxon>Bacillati</taxon>
        <taxon>Bacillota</taxon>
        <taxon>Bacilli</taxon>
        <taxon>Lactobacillales</taxon>
        <taxon>Lactobacillaceae</taxon>
        <taxon>Limosilactobacillus</taxon>
    </lineage>
</organism>
<dbReference type="EMBL" id="AZFK01000028">
    <property type="protein sequence ID" value="KRL90684.1"/>
    <property type="molecule type" value="Genomic_DNA"/>
</dbReference>
<dbReference type="SUPFAM" id="SSF53850">
    <property type="entry name" value="Periplasmic binding protein-like II"/>
    <property type="match status" value="1"/>
</dbReference>
<dbReference type="Gene3D" id="3.40.190.10">
    <property type="entry name" value="Periplasmic binding protein-like II"/>
    <property type="match status" value="2"/>
</dbReference>
<dbReference type="RefSeq" id="WP_056954359.1">
    <property type="nucleotide sequence ID" value="NZ_AZFK01000028.1"/>
</dbReference>
<dbReference type="AlphaFoldDB" id="A0A0R1UBC7"/>
<name>A0A0R1UBC7_9LACO</name>
<evidence type="ECO:0000256" key="2">
    <source>
        <dbReference type="SAM" id="SignalP"/>
    </source>
</evidence>
<dbReference type="InterPro" id="IPR001638">
    <property type="entry name" value="Solute-binding_3/MltF_N"/>
</dbReference>
<dbReference type="Pfam" id="PF00497">
    <property type="entry name" value="SBP_bac_3"/>
    <property type="match status" value="1"/>
</dbReference>
<evidence type="ECO:0000313" key="5">
    <source>
        <dbReference type="Proteomes" id="UP000050816"/>
    </source>
</evidence>
<dbReference type="Proteomes" id="UP000050816">
    <property type="component" value="Unassembled WGS sequence"/>
</dbReference>
<keyword evidence="1 2" id="KW-0732">Signal</keyword>